<dbReference type="EMBL" id="CP000109">
    <property type="protein sequence ID" value="ABB42624.1"/>
    <property type="molecule type" value="Genomic_DNA"/>
</dbReference>
<keyword evidence="1" id="KW-1133">Transmembrane helix</keyword>
<dbReference type="eggNOG" id="ENOG50332F0">
    <property type="taxonomic scope" value="Bacteria"/>
</dbReference>
<gene>
    <name evidence="2" type="ordered locus">Tcr_2034</name>
</gene>
<evidence type="ECO:0000313" key="2">
    <source>
        <dbReference type="EMBL" id="ABB42624.1"/>
    </source>
</evidence>
<dbReference type="OrthoDB" id="5766995at2"/>
<dbReference type="InterPro" id="IPR025498">
    <property type="entry name" value="DUF4389"/>
</dbReference>
<protein>
    <recommendedName>
        <fullName evidence="3">Lipase</fullName>
    </recommendedName>
</protein>
<accession>Q31DZ9</accession>
<keyword evidence="1" id="KW-0472">Membrane</keyword>
<evidence type="ECO:0008006" key="3">
    <source>
        <dbReference type="Google" id="ProtNLM"/>
    </source>
</evidence>
<dbReference type="HOGENOM" id="CLU_147995_1_1_6"/>
<dbReference type="KEGG" id="tcx:Tcr_2034"/>
<dbReference type="STRING" id="317025.Tcr_2034"/>
<keyword evidence="1" id="KW-0812">Transmembrane</keyword>
<dbReference type="AlphaFoldDB" id="Q31DZ9"/>
<dbReference type="Pfam" id="PF14333">
    <property type="entry name" value="DUF4389"/>
    <property type="match status" value="1"/>
</dbReference>
<feature type="transmembrane region" description="Helical" evidence="1">
    <location>
        <begin position="20"/>
        <end position="49"/>
    </location>
</feature>
<name>Q31DZ9_HYDCU</name>
<sequence length="113" mass="13522">MSEEETVKSYKDRNVWMRGLYMLIFMVFWGVAEFVAFFVVLVQFLTVLFTAKTNDKLVRFGKSLSLYQYEILLFLTYNSEEHPYPMGEWPQVLENIEKDEHEVPEYKSDISEK</sequence>
<proteinExistence type="predicted"/>
<evidence type="ECO:0000256" key="1">
    <source>
        <dbReference type="SAM" id="Phobius"/>
    </source>
</evidence>
<organism evidence="2">
    <name type="scientific">Hydrogenovibrio crunogenus (strain DSM 25203 / XCL-2)</name>
    <name type="common">Thiomicrospira crunogena</name>
    <dbReference type="NCBI Taxonomy" id="317025"/>
    <lineage>
        <taxon>Bacteria</taxon>
        <taxon>Pseudomonadati</taxon>
        <taxon>Pseudomonadota</taxon>
        <taxon>Gammaproteobacteria</taxon>
        <taxon>Thiotrichales</taxon>
        <taxon>Piscirickettsiaceae</taxon>
        <taxon>Hydrogenovibrio</taxon>
    </lineage>
</organism>
<reference evidence="2" key="1">
    <citation type="submission" date="2006-07" db="EMBL/GenBank/DDBJ databases">
        <title>Complete sequence of Thiomicrospira crunogena XCL-2.</title>
        <authorList>
            <consortium name="US DOE Joint Genome Institute"/>
            <person name="Copeland A."/>
            <person name="Lucas S."/>
            <person name="Lapidus A."/>
            <person name="Barry K."/>
            <person name="Detter J.C."/>
            <person name="Glavina del Rio T."/>
            <person name="Hammon N."/>
            <person name="Israni S."/>
            <person name="Dalin E."/>
            <person name="Tice H."/>
            <person name="Pitluck S."/>
            <person name="Chain P."/>
            <person name="Malfatti S."/>
            <person name="Shin M."/>
            <person name="Vergez L."/>
            <person name="Schmutz J."/>
            <person name="Larimer F."/>
            <person name="Land M."/>
            <person name="Hauser L."/>
            <person name="Kyrpides N."/>
            <person name="Lykidis A."/>
            <person name="Scott K.M."/>
            <person name="Sievert S."/>
            <person name="Kerfeld C."/>
            <person name="Freyermuth S."/>
            <person name="Dobrinski K."/>
            <person name="Boller A."/>
            <person name="Fitzpatrick K."/>
            <person name="Thoma P."/>
            <person name="Moore J."/>
            <person name="Richardson P."/>
        </authorList>
    </citation>
    <scope>NUCLEOTIDE SEQUENCE</scope>
    <source>
        <strain evidence="2">XCL-2</strain>
    </source>
</reference>